<feature type="compositionally biased region" description="Polar residues" evidence="6">
    <location>
        <begin position="588"/>
        <end position="600"/>
    </location>
</feature>
<dbReference type="PANTHER" id="PTHR46915:SF6">
    <property type="entry name" value="CYSTEINE PROTEINASES SUPERFAMILY PROTEIN"/>
    <property type="match status" value="1"/>
</dbReference>
<proteinExistence type="inferred from homology"/>
<evidence type="ECO:0000256" key="5">
    <source>
        <dbReference type="SAM" id="Coils"/>
    </source>
</evidence>
<dbReference type="InterPro" id="IPR036691">
    <property type="entry name" value="Endo/exonu/phosph_ase_sf"/>
</dbReference>
<evidence type="ECO:0000259" key="7">
    <source>
        <dbReference type="PROSITE" id="PS50600"/>
    </source>
</evidence>
<dbReference type="PANTHER" id="PTHR46915">
    <property type="entry name" value="UBIQUITIN-LIKE PROTEASE 4-RELATED"/>
    <property type="match status" value="1"/>
</dbReference>
<dbReference type="SUPFAM" id="SSF54001">
    <property type="entry name" value="Cysteine proteinases"/>
    <property type="match status" value="1"/>
</dbReference>
<evidence type="ECO:0000313" key="8">
    <source>
        <dbReference type="EMBL" id="MQM11211.1"/>
    </source>
</evidence>
<feature type="coiled-coil region" evidence="5">
    <location>
        <begin position="1114"/>
        <end position="1190"/>
    </location>
</feature>
<dbReference type="PROSITE" id="PS50600">
    <property type="entry name" value="ULP_PROTEASE"/>
    <property type="match status" value="1"/>
</dbReference>
<name>A0A843X061_COLES</name>
<keyword evidence="9" id="KW-1185">Reference proteome</keyword>
<keyword evidence="5" id="KW-0175">Coiled coil</keyword>
<feature type="domain" description="Ubiquitin-like protease family profile" evidence="7">
    <location>
        <begin position="705"/>
        <end position="1200"/>
    </location>
</feature>
<evidence type="ECO:0000256" key="2">
    <source>
        <dbReference type="ARBA" id="ARBA00022670"/>
    </source>
</evidence>
<dbReference type="GO" id="GO:0006508">
    <property type="term" value="P:proteolysis"/>
    <property type="evidence" value="ECO:0007669"/>
    <property type="project" value="UniProtKB-KW"/>
</dbReference>
<gene>
    <name evidence="8" type="ORF">Taro_044115</name>
</gene>
<evidence type="ECO:0000313" key="9">
    <source>
        <dbReference type="Proteomes" id="UP000652761"/>
    </source>
</evidence>
<dbReference type="CDD" id="cd06222">
    <property type="entry name" value="RNase_H_like"/>
    <property type="match status" value="1"/>
</dbReference>
<dbReference type="EMBL" id="NMUH01004902">
    <property type="protein sequence ID" value="MQM11211.1"/>
    <property type="molecule type" value="Genomic_DNA"/>
</dbReference>
<feature type="compositionally biased region" description="Basic and acidic residues" evidence="6">
    <location>
        <begin position="671"/>
        <end position="693"/>
    </location>
</feature>
<comment type="caution">
    <text evidence="8">The sequence shown here is derived from an EMBL/GenBank/DDBJ whole genome shotgun (WGS) entry which is preliminary data.</text>
</comment>
<evidence type="ECO:0000256" key="1">
    <source>
        <dbReference type="ARBA" id="ARBA00005234"/>
    </source>
</evidence>
<dbReference type="Gene3D" id="3.40.395.10">
    <property type="entry name" value="Adenoviral Proteinase, Chain A"/>
    <property type="match status" value="1"/>
</dbReference>
<sequence length="1215" mass="136603">MVVRSDQDDICPTLETLIAPSLGEDGVLGGAVKQSDGCVHNEVNIIVGNTVNGLGDGAANDSDNNLIPDPGDSSTLHDLSVERNSAVTGENDSPDFHLIPPLEPNANYEICPPMHRVISLPERRDHIVDFSATCVSLWLIGGDFNSILYPDEKRGGRMAFERSMLDFQACVAAAGLEDAGFSGSRFTWYNGQVSNGIWARLDRVLLNGEWLVAYPDIQIQHLSRACNDHCPLIVSTSPPVQRLPARFCFQQIWTAHDRFLVDAQQSWLAAPHSSYPLLTLAMKLKHMKSFFREWNKNYCPTMVLNNSIAVHGDMDKWIWCPNPDGIFTSSSVRKLSQGVIIAGWDKLWSPAIPLKWSILAWRLVKGCVPTDEVLAGCGIPLCSIRNRARYDFVPMSGPQVLFKVRMNVQDAISASLLALKDLPRWLLPPTGRFKLNVDGAFKHSTGIAAGGGILRNDRGDVIFSFAHRYPQIRSSLETEALALRDGLTLRCARACNKRTDKIMTRLALMKLSTSRNVQPEFVSDPPLCIPSKKRGIGKRKQKDSKQQKKSKTSGNVQTESLCDSPLSVPSMEQDIRKRNRIDSKQQKKLTTYGNVRTESASDPPPCIPSKELGWGKRKHMDSEQQKKLRTYGNVQTVSASDPLGIPSKEMGSGKRKQIDSVPKKKCTASKEGTRETKGMDSKQQKKQGSSKEDSMQSFYVSYFPRYRREKKLRGIKERYKNSEEQKKLDTNAFESFLEYLWSKLSDVKRKTCTYFDCLWFSLYMDGPSQSKVLTWIKKKQIFSRKYVFVPIICWGHWSLLILCHFGESFLSKTRRPCLLLLDSLGNINPMRLEPDIRRYILHIHVCSCDHEFGSEVVSLHRFVFDIYKSEGCEDEESISKIPLLVPKLTENWFSCEDVENFHKEVLHFATTSDVEEETIPWLDEASLGEAALTALPDRQGLLAEASRMEESPAQIAEKSPFEVAPHVDSTPVVSEEGGVAERESMAMDIQPIELESTPVDFPPVSEKEPSSAVEPGCMAISSLVDGAPEVPRSFPALGIEWPDGPHFGVMLRSPEVAAELAQSLDLLLQIDPLLTIEAMRSRLVECTRGYHAFGLPRDAWMAKLVSLWDEFACLHATQEQRQKIQMMIEQEEEQLCRLRATQAEVYVQAEAARELGRRASLRVEELQRDLRQAQEECSSAQTEAETLQCKVDGLHGEVFLREARIAHLRRSELRS</sequence>
<dbReference type="Proteomes" id="UP000652761">
    <property type="component" value="Unassembled WGS sequence"/>
</dbReference>
<dbReference type="SUPFAM" id="SSF56219">
    <property type="entry name" value="DNase I-like"/>
    <property type="match status" value="1"/>
</dbReference>
<accession>A0A843X061</accession>
<comment type="similarity">
    <text evidence="1">Belongs to the peptidase C48 family.</text>
</comment>
<keyword evidence="2" id="KW-0645">Protease</keyword>
<dbReference type="GO" id="GO:0016926">
    <property type="term" value="P:protein desumoylation"/>
    <property type="evidence" value="ECO:0007669"/>
    <property type="project" value="UniProtKB-ARBA"/>
</dbReference>
<keyword evidence="4" id="KW-0788">Thiol protease</keyword>
<dbReference type="Pfam" id="PF13456">
    <property type="entry name" value="RVT_3"/>
    <property type="match status" value="1"/>
</dbReference>
<dbReference type="GO" id="GO:0004523">
    <property type="term" value="F:RNA-DNA hybrid ribonuclease activity"/>
    <property type="evidence" value="ECO:0007669"/>
    <property type="project" value="InterPro"/>
</dbReference>
<dbReference type="GO" id="GO:0008234">
    <property type="term" value="F:cysteine-type peptidase activity"/>
    <property type="evidence" value="ECO:0007669"/>
    <property type="project" value="UniProtKB-KW"/>
</dbReference>
<protein>
    <recommendedName>
        <fullName evidence="7">Ubiquitin-like protease family profile domain-containing protein</fullName>
    </recommendedName>
</protein>
<evidence type="ECO:0000256" key="6">
    <source>
        <dbReference type="SAM" id="MobiDB-lite"/>
    </source>
</evidence>
<evidence type="ECO:0000256" key="3">
    <source>
        <dbReference type="ARBA" id="ARBA00022801"/>
    </source>
</evidence>
<dbReference type="InterPro" id="IPR038765">
    <property type="entry name" value="Papain-like_cys_pep_sf"/>
</dbReference>
<feature type="compositionally biased region" description="Basic and acidic residues" evidence="6">
    <location>
        <begin position="573"/>
        <end position="585"/>
    </location>
</feature>
<dbReference type="InterPro" id="IPR044730">
    <property type="entry name" value="RNase_H-like_dom_plant"/>
</dbReference>
<feature type="region of interest" description="Disordered" evidence="6">
    <location>
        <begin position="522"/>
        <end position="693"/>
    </location>
</feature>
<evidence type="ECO:0000256" key="4">
    <source>
        <dbReference type="ARBA" id="ARBA00022807"/>
    </source>
</evidence>
<dbReference type="InterPro" id="IPR002156">
    <property type="entry name" value="RNaseH_domain"/>
</dbReference>
<keyword evidence="3" id="KW-0378">Hydrolase</keyword>
<organism evidence="8 9">
    <name type="scientific">Colocasia esculenta</name>
    <name type="common">Wild taro</name>
    <name type="synonym">Arum esculentum</name>
    <dbReference type="NCBI Taxonomy" id="4460"/>
    <lineage>
        <taxon>Eukaryota</taxon>
        <taxon>Viridiplantae</taxon>
        <taxon>Streptophyta</taxon>
        <taxon>Embryophyta</taxon>
        <taxon>Tracheophyta</taxon>
        <taxon>Spermatophyta</taxon>
        <taxon>Magnoliopsida</taxon>
        <taxon>Liliopsida</taxon>
        <taxon>Araceae</taxon>
        <taxon>Aroideae</taxon>
        <taxon>Colocasieae</taxon>
        <taxon>Colocasia</taxon>
    </lineage>
</organism>
<dbReference type="Gene3D" id="3.60.10.10">
    <property type="entry name" value="Endonuclease/exonuclease/phosphatase"/>
    <property type="match status" value="1"/>
</dbReference>
<dbReference type="AlphaFoldDB" id="A0A843X061"/>
<dbReference type="InterPro" id="IPR003653">
    <property type="entry name" value="Peptidase_C48_C"/>
</dbReference>
<feature type="compositionally biased region" description="Basic residues" evidence="6">
    <location>
        <begin position="531"/>
        <end position="551"/>
    </location>
</feature>
<dbReference type="OrthoDB" id="685803at2759"/>
<reference evidence="8" key="1">
    <citation type="submission" date="2017-07" db="EMBL/GenBank/DDBJ databases">
        <title>Taro Niue Genome Assembly and Annotation.</title>
        <authorList>
            <person name="Atibalentja N."/>
            <person name="Keating K."/>
            <person name="Fields C.J."/>
        </authorList>
    </citation>
    <scope>NUCLEOTIDE SEQUENCE</scope>
    <source>
        <strain evidence="8">Niue_2</strain>
        <tissue evidence="8">Leaf</tissue>
    </source>
</reference>
<dbReference type="GO" id="GO:0003676">
    <property type="term" value="F:nucleic acid binding"/>
    <property type="evidence" value="ECO:0007669"/>
    <property type="project" value="InterPro"/>
</dbReference>